<evidence type="ECO:0000256" key="7">
    <source>
        <dbReference type="ARBA" id="ARBA00023170"/>
    </source>
</evidence>
<dbReference type="STRING" id="471704.A0A151K3A3"/>
<dbReference type="GO" id="GO:0007165">
    <property type="term" value="P:signal transduction"/>
    <property type="evidence" value="ECO:0007669"/>
    <property type="project" value="UniProtKB-KW"/>
</dbReference>
<feature type="non-terminal residue" evidence="10">
    <location>
        <position position="1"/>
    </location>
</feature>
<keyword evidence="4" id="KW-0552">Olfaction</keyword>
<comment type="caution">
    <text evidence="10">The sequence shown here is derived from an EMBL/GenBank/DDBJ whole genome shotgun (WGS) entry which is preliminary data.</text>
</comment>
<keyword evidence="2" id="KW-0716">Sensory transduction</keyword>
<dbReference type="EMBL" id="LKEY01044868">
    <property type="protein sequence ID" value="KYN50614.1"/>
    <property type="molecule type" value="Genomic_DNA"/>
</dbReference>
<evidence type="ECO:0000256" key="5">
    <source>
        <dbReference type="ARBA" id="ARBA00022989"/>
    </source>
</evidence>
<sequence>IAVQFAVTVMVVCSNLYRMAMATEHMKFVPLIVYTGCMLTQIFIYCWFGNEVKLKVYIFHLKQINFIIKHK</sequence>
<comment type="subcellular location">
    <subcellularLocation>
        <location evidence="1">Membrane</location>
        <topology evidence="1">Multi-pass membrane protein</topology>
    </subcellularLocation>
</comment>
<evidence type="ECO:0000313" key="11">
    <source>
        <dbReference type="Proteomes" id="UP000078492"/>
    </source>
</evidence>
<keyword evidence="3 9" id="KW-0812">Transmembrane</keyword>
<dbReference type="GO" id="GO:0004984">
    <property type="term" value="F:olfactory receptor activity"/>
    <property type="evidence" value="ECO:0007669"/>
    <property type="project" value="InterPro"/>
</dbReference>
<dbReference type="Pfam" id="PF02949">
    <property type="entry name" value="7tm_6"/>
    <property type="match status" value="1"/>
</dbReference>
<evidence type="ECO:0000256" key="3">
    <source>
        <dbReference type="ARBA" id="ARBA00022692"/>
    </source>
</evidence>
<protein>
    <submittedName>
        <fullName evidence="10">Uncharacterized protein</fullName>
    </submittedName>
</protein>
<proteinExistence type="predicted"/>
<keyword evidence="5 9" id="KW-1133">Transmembrane helix</keyword>
<organism evidence="10 11">
    <name type="scientific">Trachymyrmex cornetzi</name>
    <dbReference type="NCBI Taxonomy" id="471704"/>
    <lineage>
        <taxon>Eukaryota</taxon>
        <taxon>Metazoa</taxon>
        <taxon>Ecdysozoa</taxon>
        <taxon>Arthropoda</taxon>
        <taxon>Hexapoda</taxon>
        <taxon>Insecta</taxon>
        <taxon>Pterygota</taxon>
        <taxon>Neoptera</taxon>
        <taxon>Endopterygota</taxon>
        <taxon>Hymenoptera</taxon>
        <taxon>Apocrita</taxon>
        <taxon>Aculeata</taxon>
        <taxon>Formicoidea</taxon>
        <taxon>Formicidae</taxon>
        <taxon>Myrmicinae</taxon>
        <taxon>Trachymyrmex</taxon>
    </lineage>
</organism>
<dbReference type="GO" id="GO:0005549">
    <property type="term" value="F:odorant binding"/>
    <property type="evidence" value="ECO:0007669"/>
    <property type="project" value="InterPro"/>
</dbReference>
<keyword evidence="11" id="KW-1185">Reference proteome</keyword>
<reference evidence="10 11" key="1">
    <citation type="submission" date="2015-09" db="EMBL/GenBank/DDBJ databases">
        <title>Trachymyrmex cornetzi WGS genome.</title>
        <authorList>
            <person name="Nygaard S."/>
            <person name="Hu H."/>
            <person name="Boomsma J."/>
            <person name="Zhang G."/>
        </authorList>
    </citation>
    <scope>NUCLEOTIDE SEQUENCE [LARGE SCALE GENOMIC DNA]</scope>
    <source>
        <strain evidence="10">Tcor2-1</strain>
        <tissue evidence="10">Whole body</tissue>
    </source>
</reference>
<evidence type="ECO:0000256" key="6">
    <source>
        <dbReference type="ARBA" id="ARBA00023136"/>
    </source>
</evidence>
<gene>
    <name evidence="10" type="ORF">ALC57_12171</name>
</gene>
<dbReference type="InterPro" id="IPR004117">
    <property type="entry name" value="7tm6_olfct_rcpt"/>
</dbReference>
<dbReference type="Proteomes" id="UP000078492">
    <property type="component" value="Unassembled WGS sequence"/>
</dbReference>
<feature type="transmembrane region" description="Helical" evidence="9">
    <location>
        <begin position="28"/>
        <end position="48"/>
    </location>
</feature>
<name>A0A151K3A3_9HYME</name>
<accession>A0A151K3A3</accession>
<keyword evidence="6 9" id="KW-0472">Membrane</keyword>
<evidence type="ECO:0000256" key="2">
    <source>
        <dbReference type="ARBA" id="ARBA00022606"/>
    </source>
</evidence>
<dbReference type="GO" id="GO:0016020">
    <property type="term" value="C:membrane"/>
    <property type="evidence" value="ECO:0007669"/>
    <property type="project" value="UniProtKB-SubCell"/>
</dbReference>
<dbReference type="AlphaFoldDB" id="A0A151K3A3"/>
<evidence type="ECO:0000256" key="1">
    <source>
        <dbReference type="ARBA" id="ARBA00004141"/>
    </source>
</evidence>
<evidence type="ECO:0000256" key="9">
    <source>
        <dbReference type="SAM" id="Phobius"/>
    </source>
</evidence>
<keyword evidence="7" id="KW-0675">Receptor</keyword>
<evidence type="ECO:0000256" key="4">
    <source>
        <dbReference type="ARBA" id="ARBA00022725"/>
    </source>
</evidence>
<evidence type="ECO:0000313" key="10">
    <source>
        <dbReference type="EMBL" id="KYN50614.1"/>
    </source>
</evidence>
<evidence type="ECO:0000256" key="8">
    <source>
        <dbReference type="ARBA" id="ARBA00023224"/>
    </source>
</evidence>
<keyword evidence="8" id="KW-0807">Transducer</keyword>